<dbReference type="AlphaFoldDB" id="A0AAN9VRM5"/>
<dbReference type="PROSITE" id="PS50294">
    <property type="entry name" value="WD_REPEATS_REGION"/>
    <property type="match status" value="2"/>
</dbReference>
<feature type="repeat" description="WD" evidence="8">
    <location>
        <begin position="118"/>
        <end position="159"/>
    </location>
</feature>
<keyword evidence="4 8" id="KW-0853">WD repeat</keyword>
<dbReference type="InterPro" id="IPR036322">
    <property type="entry name" value="WD40_repeat_dom_sf"/>
</dbReference>
<evidence type="ECO:0000256" key="6">
    <source>
        <dbReference type="ARBA" id="ARBA00023242"/>
    </source>
</evidence>
<keyword evidence="5" id="KW-0677">Repeat</keyword>
<gene>
    <name evidence="10" type="ORF">R5R35_011087</name>
</gene>
<dbReference type="SUPFAM" id="SSF50978">
    <property type="entry name" value="WD40 repeat-like"/>
    <property type="match status" value="1"/>
</dbReference>
<dbReference type="InterPro" id="IPR001680">
    <property type="entry name" value="WD40_rpt"/>
</dbReference>
<dbReference type="SMART" id="SM00320">
    <property type="entry name" value="WD40"/>
    <property type="match status" value="6"/>
</dbReference>
<name>A0AAN9VRM5_9ORTH</name>
<evidence type="ECO:0000256" key="2">
    <source>
        <dbReference type="ARBA" id="ARBA00018260"/>
    </source>
</evidence>
<dbReference type="InterPro" id="IPR018983">
    <property type="entry name" value="U3_snoRNA-assocProt_15_C"/>
</dbReference>
<sequence length="523" mass="58475">MPPFKKTNVNIYSKPGPQVTPDTIYWKKFSPPVLLKEFGAIDYINFSPVQPYYFALTCSVRVQVYNPVTKQVYKNLSRFREAAYGAAFRSDGQLLCVGGEEGHIKLFEIKNKTLLRVFKGHRGPVHRCFFTSDKTHIASFSDDKTVSLWDIPSEKRITSFTEHTDYVRGGTVSPVSSDIVLSGAYDSAVCMYDSRMKVTALKVDHGAPVECVMFLPSGGIFLSAGGTEVRVWDALAGGRLLAKLSQHHKTVTCLHLASDNKRIMSGSLDRHVKIYDVASYKVVHTLDYPNSILSLGVSPGDETIAVGMVDGLVSITQKEKGQKPPKQERRVSYRYIPDNFQPAEVDEVVEQEEFEAMSKFDQYFRKFEYSKALDSVLSIYVTKKHPARTVAVFRELMKRKGLQNALAGREGKSLAVILRFLIKYLGDYRFTEILINVADILLDVYEDSPLVTTDLTVSQLLKRLTQRVHEEEHLSESLANLQGCLSMLLAGASSVDSSVPDPASIFPSVDAQKTTVIEVKDVR</sequence>
<dbReference type="Proteomes" id="UP001378592">
    <property type="component" value="Unassembled WGS sequence"/>
</dbReference>
<organism evidence="10 11">
    <name type="scientific">Gryllus longicercus</name>
    <dbReference type="NCBI Taxonomy" id="2509291"/>
    <lineage>
        <taxon>Eukaryota</taxon>
        <taxon>Metazoa</taxon>
        <taxon>Ecdysozoa</taxon>
        <taxon>Arthropoda</taxon>
        <taxon>Hexapoda</taxon>
        <taxon>Insecta</taxon>
        <taxon>Pterygota</taxon>
        <taxon>Neoptera</taxon>
        <taxon>Polyneoptera</taxon>
        <taxon>Orthoptera</taxon>
        <taxon>Ensifera</taxon>
        <taxon>Gryllidea</taxon>
        <taxon>Grylloidea</taxon>
        <taxon>Gryllidae</taxon>
        <taxon>Gryllinae</taxon>
        <taxon>Gryllus</taxon>
    </lineage>
</organism>
<dbReference type="CDD" id="cd00200">
    <property type="entry name" value="WD40"/>
    <property type="match status" value="1"/>
</dbReference>
<evidence type="ECO:0000256" key="1">
    <source>
        <dbReference type="ARBA" id="ARBA00004604"/>
    </source>
</evidence>
<dbReference type="InterPro" id="IPR015943">
    <property type="entry name" value="WD40/YVTN_repeat-like_dom_sf"/>
</dbReference>
<evidence type="ECO:0000256" key="8">
    <source>
        <dbReference type="PROSITE-ProRule" id="PRU00221"/>
    </source>
</evidence>
<evidence type="ECO:0000313" key="11">
    <source>
        <dbReference type="Proteomes" id="UP001378592"/>
    </source>
</evidence>
<dbReference type="Gene3D" id="2.130.10.10">
    <property type="entry name" value="YVTN repeat-like/Quinoprotein amine dehydrogenase"/>
    <property type="match status" value="2"/>
</dbReference>
<evidence type="ECO:0000259" key="9">
    <source>
        <dbReference type="Pfam" id="PF09384"/>
    </source>
</evidence>
<comment type="subcellular location">
    <subcellularLocation>
        <location evidence="1">Nucleus</location>
        <location evidence="1">Nucleolus</location>
    </subcellularLocation>
</comment>
<keyword evidence="6" id="KW-0539">Nucleus</keyword>
<dbReference type="PROSITE" id="PS50082">
    <property type="entry name" value="WD_REPEATS_2"/>
    <property type="match status" value="2"/>
</dbReference>
<evidence type="ECO:0000313" key="10">
    <source>
        <dbReference type="EMBL" id="KAK7870109.1"/>
    </source>
</evidence>
<comment type="caution">
    <text evidence="10">The sequence shown here is derived from an EMBL/GenBank/DDBJ whole genome shotgun (WGS) entry which is preliminary data.</text>
</comment>
<feature type="domain" description="U3 small nucleolar RNA-associated protein 15 C-terminal" evidence="9">
    <location>
        <begin position="340"/>
        <end position="488"/>
    </location>
</feature>
<evidence type="ECO:0000256" key="4">
    <source>
        <dbReference type="ARBA" id="ARBA00022574"/>
    </source>
</evidence>
<keyword evidence="11" id="KW-1185">Reference proteome</keyword>
<dbReference type="Pfam" id="PF09384">
    <property type="entry name" value="UTP15_C"/>
    <property type="match status" value="1"/>
</dbReference>
<dbReference type="Pfam" id="PF00400">
    <property type="entry name" value="WD40"/>
    <property type="match status" value="3"/>
</dbReference>
<dbReference type="PANTHER" id="PTHR19924:SF26">
    <property type="entry name" value="U3 SMALL NUCLEOLAR RNA-ASSOCIATED PROTEIN 15 HOMOLOG"/>
    <property type="match status" value="1"/>
</dbReference>
<proteinExistence type="predicted"/>
<dbReference type="GO" id="GO:0005730">
    <property type="term" value="C:nucleolus"/>
    <property type="evidence" value="ECO:0007669"/>
    <property type="project" value="UniProtKB-SubCell"/>
</dbReference>
<protein>
    <recommendedName>
        <fullName evidence="2">U3 small nucleolar RNA-associated protein 15 homolog</fullName>
    </recommendedName>
</protein>
<keyword evidence="3" id="KW-0698">rRNA processing</keyword>
<accession>A0AAN9VRM5</accession>
<evidence type="ECO:0000256" key="7">
    <source>
        <dbReference type="ARBA" id="ARBA00045437"/>
    </source>
</evidence>
<dbReference type="GO" id="GO:0006364">
    <property type="term" value="P:rRNA processing"/>
    <property type="evidence" value="ECO:0007669"/>
    <property type="project" value="UniProtKB-KW"/>
</dbReference>
<reference evidence="10 11" key="1">
    <citation type="submission" date="2024-03" db="EMBL/GenBank/DDBJ databases">
        <title>The genome assembly and annotation of the cricket Gryllus longicercus Weissman &amp; Gray.</title>
        <authorList>
            <person name="Szrajer S."/>
            <person name="Gray D."/>
            <person name="Ylla G."/>
        </authorList>
    </citation>
    <scope>NUCLEOTIDE SEQUENCE [LARGE SCALE GENOMIC DNA]</scope>
    <source>
        <strain evidence="10">DAG 2021-001</strain>
        <tissue evidence="10">Whole body minus gut</tissue>
    </source>
</reference>
<evidence type="ECO:0000256" key="3">
    <source>
        <dbReference type="ARBA" id="ARBA00022552"/>
    </source>
</evidence>
<comment type="function">
    <text evidence="7">Ribosome biogenesis factor. Involved in nucleolar processing of pre-18S ribosomal RNA. Required for optimal pre-ribosomal RNA transcription by RNA polymerase I. Part of the small subunit (SSU) processome, first precursor of the small eukaryotic ribosomal subunit. During the assembly of the SSU processome in the nucleolus, many ribosome biogenesis factors, an RNA chaperone and ribosomal proteins associate with the nascent pre-rRNA and work in concert to generate RNA folding, modifications, rearrangements and cleavage as well as targeted degradation of pre-ribosomal RNA by the RNA exosome.</text>
</comment>
<feature type="repeat" description="WD" evidence="8">
    <location>
        <begin position="244"/>
        <end position="285"/>
    </location>
</feature>
<evidence type="ECO:0000256" key="5">
    <source>
        <dbReference type="ARBA" id="ARBA00022737"/>
    </source>
</evidence>
<dbReference type="EMBL" id="JAZDUA010000064">
    <property type="protein sequence ID" value="KAK7870109.1"/>
    <property type="molecule type" value="Genomic_DNA"/>
</dbReference>
<dbReference type="GO" id="GO:0045943">
    <property type="term" value="P:positive regulation of transcription by RNA polymerase I"/>
    <property type="evidence" value="ECO:0007669"/>
    <property type="project" value="TreeGrafter"/>
</dbReference>
<dbReference type="PANTHER" id="PTHR19924">
    <property type="entry name" value="UTP15 U3 SMALL NUCLEOLAR RNA-ASSOCIATED PROTEIN 15 FAMILY MEMBER"/>
    <property type="match status" value="1"/>
</dbReference>